<dbReference type="Proteomes" id="UP001165060">
    <property type="component" value="Unassembled WGS sequence"/>
</dbReference>
<dbReference type="EMBL" id="BRYB01004264">
    <property type="protein sequence ID" value="GMI28203.1"/>
    <property type="molecule type" value="Genomic_DNA"/>
</dbReference>
<organism evidence="1 2">
    <name type="scientific">Tetraparma gracilis</name>
    <dbReference type="NCBI Taxonomy" id="2962635"/>
    <lineage>
        <taxon>Eukaryota</taxon>
        <taxon>Sar</taxon>
        <taxon>Stramenopiles</taxon>
        <taxon>Ochrophyta</taxon>
        <taxon>Bolidophyceae</taxon>
        <taxon>Parmales</taxon>
        <taxon>Triparmaceae</taxon>
        <taxon>Tetraparma</taxon>
    </lineage>
</organism>
<evidence type="ECO:0000313" key="2">
    <source>
        <dbReference type="Proteomes" id="UP001165060"/>
    </source>
</evidence>
<reference evidence="1 2" key="1">
    <citation type="journal article" date="2023" name="Commun. Biol.">
        <title>Genome analysis of Parmales, the sister group of diatoms, reveals the evolutionary specialization of diatoms from phago-mixotrophs to photoautotrophs.</title>
        <authorList>
            <person name="Ban H."/>
            <person name="Sato S."/>
            <person name="Yoshikawa S."/>
            <person name="Yamada K."/>
            <person name="Nakamura Y."/>
            <person name="Ichinomiya M."/>
            <person name="Sato N."/>
            <person name="Blanc-Mathieu R."/>
            <person name="Endo H."/>
            <person name="Kuwata A."/>
            <person name="Ogata H."/>
        </authorList>
    </citation>
    <scope>NUCLEOTIDE SEQUENCE [LARGE SCALE GENOMIC DNA]</scope>
</reference>
<feature type="non-terminal residue" evidence="1">
    <location>
        <position position="1"/>
    </location>
</feature>
<dbReference type="Gene3D" id="3.80.10.10">
    <property type="entry name" value="Ribonuclease Inhibitor"/>
    <property type="match status" value="1"/>
</dbReference>
<accession>A0ABQ6MKR0</accession>
<dbReference type="InterPro" id="IPR026906">
    <property type="entry name" value="LRR_5"/>
</dbReference>
<dbReference type="InterPro" id="IPR032675">
    <property type="entry name" value="LRR_dom_sf"/>
</dbReference>
<comment type="caution">
    <text evidence="1">The sequence shown here is derived from an EMBL/GenBank/DDBJ whole genome shotgun (WGS) entry which is preliminary data.</text>
</comment>
<gene>
    <name evidence="1" type="ORF">TeGR_g5335</name>
</gene>
<dbReference type="Pfam" id="PF13306">
    <property type="entry name" value="LRR_5"/>
    <property type="match status" value="1"/>
</dbReference>
<sequence>KTQVKAIDESEGLKPEALEQMKRELLLLQGKLVANIKKELKAASKRGEEERGAVTKEANELIACIDADSKRLDLLRAMADMHKGKGEHEKALEKYEKALEMKFLVKAIDESESLTPEELEQMKKELQLLQSKVVATIEKELKAASDKGDEERGAVIKEANELIACINADAKRLHGGLAKVVGSAEEMTVYVLQASADVHKGKGEHEKALENGLTEIKVPASLTKIADGVFKGCTALRAVELHGGVVEIGKAAFVNCSSLTEIKAAPGTKIHDGAFDGCSALEAQAKAEGFSSVNEFVVERAMPEGWAMRKGA</sequence>
<evidence type="ECO:0008006" key="3">
    <source>
        <dbReference type="Google" id="ProtNLM"/>
    </source>
</evidence>
<protein>
    <recommendedName>
        <fullName evidence="3">Leucine-rich repeat protein</fullName>
    </recommendedName>
</protein>
<name>A0ABQ6MKR0_9STRA</name>
<proteinExistence type="predicted"/>
<keyword evidence="2" id="KW-1185">Reference proteome</keyword>
<evidence type="ECO:0000313" key="1">
    <source>
        <dbReference type="EMBL" id="GMI28203.1"/>
    </source>
</evidence>